<evidence type="ECO:0000313" key="1">
    <source>
        <dbReference type="EMBL" id="KAA6365032.1"/>
    </source>
</evidence>
<organism evidence="1 2">
    <name type="scientific">Streblomastix strix</name>
    <dbReference type="NCBI Taxonomy" id="222440"/>
    <lineage>
        <taxon>Eukaryota</taxon>
        <taxon>Metamonada</taxon>
        <taxon>Preaxostyla</taxon>
        <taxon>Oxymonadida</taxon>
        <taxon>Streblomastigidae</taxon>
        <taxon>Streblomastix</taxon>
    </lineage>
</organism>
<name>A0A5J4U515_9EUKA</name>
<proteinExistence type="predicted"/>
<accession>A0A5J4U515</accession>
<dbReference type="EMBL" id="SNRW01020934">
    <property type="protein sequence ID" value="KAA6365032.1"/>
    <property type="molecule type" value="Genomic_DNA"/>
</dbReference>
<gene>
    <name evidence="1" type="ORF">EZS28_039441</name>
</gene>
<dbReference type="Proteomes" id="UP000324800">
    <property type="component" value="Unassembled WGS sequence"/>
</dbReference>
<sequence length="312" mass="35958">MSQVQDVVQKQTEMIRDGVQPYDPRIPVSLSNYFNNNTKLVNNINTFGPLKNAYFVKEGPKYTFNFQAEVSSQRINNVFKVFITIDSDLQPRLLKFFPIRTSFTSFAGMISISKNDTADVDVNQGFGYYPMDLCDFSGNYLIEPQTQESNKNGTTSKGQPFSHIDSAIMQHNNLPSVSILPSVFPQFTETEVSRDQQLELAYTPYDLDVINVYIIDDTVNKLVMFNTYLRQKWFIETKQYLLNMNESIDPIRSLLFPVMILYDFNTDPIYDIFTAYQTVGDTDIPVRWHIHISSELKSDKFVNYYISGSNVV</sequence>
<dbReference type="AlphaFoldDB" id="A0A5J4U515"/>
<comment type="caution">
    <text evidence="1">The sequence shown here is derived from an EMBL/GenBank/DDBJ whole genome shotgun (WGS) entry which is preliminary data.</text>
</comment>
<evidence type="ECO:0000313" key="2">
    <source>
        <dbReference type="Proteomes" id="UP000324800"/>
    </source>
</evidence>
<reference evidence="1 2" key="1">
    <citation type="submission" date="2019-03" db="EMBL/GenBank/DDBJ databases">
        <title>Single cell metagenomics reveals metabolic interactions within the superorganism composed of flagellate Streblomastix strix and complex community of Bacteroidetes bacteria on its surface.</title>
        <authorList>
            <person name="Treitli S.C."/>
            <person name="Kolisko M."/>
            <person name="Husnik F."/>
            <person name="Keeling P."/>
            <person name="Hampl V."/>
        </authorList>
    </citation>
    <scope>NUCLEOTIDE SEQUENCE [LARGE SCALE GENOMIC DNA]</scope>
    <source>
        <strain evidence="1">ST1C</strain>
    </source>
</reference>
<protein>
    <submittedName>
        <fullName evidence="1">Uncharacterized protein</fullName>
    </submittedName>
</protein>